<evidence type="ECO:0000256" key="1">
    <source>
        <dbReference type="ARBA" id="ARBA00001462"/>
    </source>
</evidence>
<dbReference type="SMART" id="SM00813">
    <property type="entry name" value="Alpha-L-AF_C"/>
    <property type="match status" value="1"/>
</dbReference>
<dbReference type="InterPro" id="IPR051563">
    <property type="entry name" value="Glycosyl_Hydrolase_51"/>
</dbReference>
<dbReference type="EC" id="3.2.1.55" evidence="3"/>
<comment type="catalytic activity">
    <reaction evidence="1">
        <text>Hydrolysis of terminal non-reducing alpha-L-arabinofuranoside residues in alpha-L-arabinosides.</text>
        <dbReference type="EC" id="3.2.1.55"/>
    </reaction>
</comment>
<dbReference type="InterPro" id="IPR055235">
    <property type="entry name" value="ASD1_cat"/>
</dbReference>
<evidence type="ECO:0000256" key="3">
    <source>
        <dbReference type="ARBA" id="ARBA00012670"/>
    </source>
</evidence>
<evidence type="ECO:0000259" key="8">
    <source>
        <dbReference type="SMART" id="SM00560"/>
    </source>
</evidence>
<comment type="similarity">
    <text evidence="2">Belongs to the glycosyl hydrolase 51 family.</text>
</comment>
<dbReference type="Gene3D" id="2.60.120.200">
    <property type="match status" value="1"/>
</dbReference>
<dbReference type="SUPFAM" id="SSF49785">
    <property type="entry name" value="Galactose-binding domain-like"/>
    <property type="match status" value="1"/>
</dbReference>
<dbReference type="InterPro" id="IPR013320">
    <property type="entry name" value="ConA-like_dom_sf"/>
</dbReference>
<dbReference type="InterPro" id="IPR006558">
    <property type="entry name" value="LamG-like"/>
</dbReference>
<dbReference type="InterPro" id="IPR006311">
    <property type="entry name" value="TAT_signal"/>
</dbReference>
<keyword evidence="5" id="KW-0378">Hydrolase</keyword>
<dbReference type="GO" id="GO:0046373">
    <property type="term" value="P:L-arabinose metabolic process"/>
    <property type="evidence" value="ECO:0007669"/>
    <property type="project" value="InterPro"/>
</dbReference>
<dbReference type="SUPFAM" id="SSF51445">
    <property type="entry name" value="(Trans)glycosidases"/>
    <property type="match status" value="1"/>
</dbReference>
<dbReference type="AlphaFoldDB" id="A0A941EJC3"/>
<dbReference type="Gene3D" id="3.20.20.80">
    <property type="entry name" value="Glycosidases"/>
    <property type="match status" value="1"/>
</dbReference>
<evidence type="ECO:0000313" key="11">
    <source>
        <dbReference type="Proteomes" id="UP000676325"/>
    </source>
</evidence>
<keyword evidence="7" id="KW-0325">Glycoprotein</keyword>
<gene>
    <name evidence="10" type="ORF">KDK95_27875</name>
</gene>
<evidence type="ECO:0000256" key="5">
    <source>
        <dbReference type="ARBA" id="ARBA00022801"/>
    </source>
</evidence>
<dbReference type="Pfam" id="PF22848">
    <property type="entry name" value="ASD1_dom"/>
    <property type="match status" value="1"/>
</dbReference>
<name>A0A941EJC3_9ACTN</name>
<comment type="caution">
    <text evidence="10">The sequence shown here is derived from an EMBL/GenBank/DDBJ whole genome shotgun (WGS) entry which is preliminary data.</text>
</comment>
<evidence type="ECO:0000313" key="10">
    <source>
        <dbReference type="EMBL" id="MBR7830154.1"/>
    </source>
</evidence>
<evidence type="ECO:0000259" key="9">
    <source>
        <dbReference type="SMART" id="SM00813"/>
    </source>
</evidence>
<dbReference type="InterPro" id="IPR013780">
    <property type="entry name" value="Glyco_hydro_b"/>
</dbReference>
<dbReference type="RefSeq" id="WP_212521283.1">
    <property type="nucleotide sequence ID" value="NZ_JAGSOH010000117.1"/>
</dbReference>
<feature type="domain" description="LamG-like jellyroll fold" evidence="8">
    <location>
        <begin position="134"/>
        <end position="270"/>
    </location>
</feature>
<evidence type="ECO:0000256" key="4">
    <source>
        <dbReference type="ARBA" id="ARBA00022729"/>
    </source>
</evidence>
<keyword evidence="6" id="KW-1015">Disulfide bond</keyword>
<dbReference type="PANTHER" id="PTHR31776">
    <property type="entry name" value="ALPHA-L-ARABINOFURANOSIDASE 1"/>
    <property type="match status" value="1"/>
</dbReference>
<dbReference type="InterPro" id="IPR008979">
    <property type="entry name" value="Galactose-bd-like_sf"/>
</dbReference>
<dbReference type="GO" id="GO:0046556">
    <property type="term" value="F:alpha-L-arabinofuranosidase activity"/>
    <property type="evidence" value="ECO:0007669"/>
    <property type="project" value="UniProtKB-EC"/>
</dbReference>
<dbReference type="Gene3D" id="2.60.120.260">
    <property type="entry name" value="Galactose-binding domain-like"/>
    <property type="match status" value="1"/>
</dbReference>
<evidence type="ECO:0000256" key="6">
    <source>
        <dbReference type="ARBA" id="ARBA00023157"/>
    </source>
</evidence>
<dbReference type="Pfam" id="PF13385">
    <property type="entry name" value="Laminin_G_3"/>
    <property type="match status" value="1"/>
</dbReference>
<dbReference type="Proteomes" id="UP000676325">
    <property type="component" value="Unassembled WGS sequence"/>
</dbReference>
<dbReference type="EMBL" id="JAGSOH010000117">
    <property type="protein sequence ID" value="MBR7830154.1"/>
    <property type="molecule type" value="Genomic_DNA"/>
</dbReference>
<dbReference type="PANTHER" id="PTHR31776:SF0">
    <property type="entry name" value="ALPHA-L-ARABINOFURANOSIDASE 1"/>
    <property type="match status" value="1"/>
</dbReference>
<keyword evidence="11" id="KW-1185">Reference proteome</keyword>
<reference evidence="10" key="1">
    <citation type="submission" date="2021-04" db="EMBL/GenBank/DDBJ databases">
        <title>Genome based classification of Actinospica acidithermotolerans sp. nov., an actinobacterium isolated from an Indonesian hot spring.</title>
        <authorList>
            <person name="Kusuma A.B."/>
            <person name="Putra K.E."/>
            <person name="Nafisah S."/>
            <person name="Loh J."/>
            <person name="Nouioui I."/>
            <person name="Goodfellow M."/>
        </authorList>
    </citation>
    <scope>NUCLEOTIDE SEQUENCE</scope>
    <source>
        <strain evidence="10">MGRD01-02</strain>
    </source>
</reference>
<evidence type="ECO:0000256" key="7">
    <source>
        <dbReference type="ARBA" id="ARBA00023180"/>
    </source>
</evidence>
<sequence>MNDNGVSRRVVLRGTTLGILGAAALPAGDVLLGAGTAAADSALALTIDSANPGHTVSPELFGAFFEEINYAGVGGLYAELIRNRTFMDPNTPTAWYTADQIPRVAGKFGNAVQLGGGSPAQYVLLPEGIVDGLTDFTIAAWVNPSSISQWMRVFDFGTGETDYMFLSIDAGATPRFSITLDSYYAEQQLNAPAALPAGTWSHLAVTLSGTTATLYVNGVAVDTNTSMTLNPSSLPHTTQNYVGRSQWSPDPYLSGSVDEFQIYDRALTAAEVASLQTSAGGSAGGGNVAWYRFDEAKGATAVDSSGKGNDATIELFATDWTEVSDGGASATPVLDSGVGLNSALTRSLRVDFSAVGAGQRAGMANGGYFGVPIVPGQTYRVSFFAKATAGFDAPLTIALESADGSTSYATAAVGGVSGDWRRFQTVLRVPKSATESTGGRFVIGVDNRSGNAAPVPSGSSLWLQVVSLFPPTYRNRPNGLRPDLVDLLQNMRPGILRFPGGNYVEGSTLATRWDWKTTIGPVWERPGHENSAWGYFSDDGLGLLEYLQLAEDLGATPVLGVWAGYTLNGTVVAEADLAPYVQDALDLVEYVTGPITSTWGAKRAADGHPAPFTAPYLEIGNEDWIDGSGSYDKYRYAAFYDALKAAYPDIKLIATTKVTSRPMDVLDLHYYESESWFESASTMFDSYDRSGPQIFVGEYAGTASAGSLPTGFLGNSLGEAAFMTGLERNSDIVHMSSYAPLFANYGHTQWNPNLIGYNQIESYGSTSYYVQQMFSTNIGDKVVPITASATGLYSSATIDSRTGRVYVKLVNPSAAAVATQLAFTGHTGRLAKVEVLANPDDTVGNTLAAPDAITPTRSKLTGSAGVFTYTAPANSLTVLIVEPS</sequence>
<accession>A0A941EJC3</accession>
<proteinExistence type="inferred from homology"/>
<organism evidence="10 11">
    <name type="scientific">Actinospica acidithermotolerans</name>
    <dbReference type="NCBI Taxonomy" id="2828514"/>
    <lineage>
        <taxon>Bacteria</taxon>
        <taxon>Bacillati</taxon>
        <taxon>Actinomycetota</taxon>
        <taxon>Actinomycetes</taxon>
        <taxon>Catenulisporales</taxon>
        <taxon>Actinospicaceae</taxon>
        <taxon>Actinospica</taxon>
    </lineage>
</organism>
<keyword evidence="4" id="KW-0732">Signal</keyword>
<dbReference type="SUPFAM" id="SSF49899">
    <property type="entry name" value="Concanavalin A-like lectins/glucanases"/>
    <property type="match status" value="1"/>
</dbReference>
<dbReference type="SMART" id="SM00560">
    <property type="entry name" value="LamGL"/>
    <property type="match status" value="1"/>
</dbReference>
<dbReference type="SUPFAM" id="SSF51011">
    <property type="entry name" value="Glycosyl hydrolase domain"/>
    <property type="match status" value="1"/>
</dbReference>
<dbReference type="InterPro" id="IPR017853">
    <property type="entry name" value="GH"/>
</dbReference>
<evidence type="ECO:0000256" key="2">
    <source>
        <dbReference type="ARBA" id="ARBA00007186"/>
    </source>
</evidence>
<dbReference type="Gene3D" id="2.60.40.1180">
    <property type="entry name" value="Golgi alpha-mannosidase II"/>
    <property type="match status" value="1"/>
</dbReference>
<protein>
    <recommendedName>
        <fullName evidence="3">non-reducing end alpha-L-arabinofuranosidase</fullName>
        <ecNumber evidence="3">3.2.1.55</ecNumber>
    </recommendedName>
</protein>
<dbReference type="Pfam" id="PF06964">
    <property type="entry name" value="Alpha-L-AF_C"/>
    <property type="match status" value="1"/>
</dbReference>
<feature type="domain" description="Alpha-L-arabinofuranosidase C-terminal" evidence="9">
    <location>
        <begin position="697"/>
        <end position="875"/>
    </location>
</feature>
<dbReference type="InterPro" id="IPR010720">
    <property type="entry name" value="Alpha-L-AF_C"/>
</dbReference>
<dbReference type="PROSITE" id="PS51318">
    <property type="entry name" value="TAT"/>
    <property type="match status" value="1"/>
</dbReference>